<accession>A0A7Y0E1Z0</accession>
<comment type="similarity">
    <text evidence="9">Belongs to the 'phage' integrase family. XerC subfamily.</text>
</comment>
<dbReference type="GO" id="GO:0006313">
    <property type="term" value="P:DNA transposition"/>
    <property type="evidence" value="ECO:0007669"/>
    <property type="project" value="UniProtKB-UniRule"/>
</dbReference>
<dbReference type="Proteomes" id="UP000539372">
    <property type="component" value="Unassembled WGS sequence"/>
</dbReference>
<comment type="caution">
    <text evidence="12">The sequence shown here is derived from an EMBL/GenBank/DDBJ whole genome shotgun (WGS) entry which is preliminary data.</text>
</comment>
<evidence type="ECO:0000259" key="11">
    <source>
        <dbReference type="PROSITE" id="PS51900"/>
    </source>
</evidence>
<dbReference type="GO" id="GO:0003677">
    <property type="term" value="F:DNA binding"/>
    <property type="evidence" value="ECO:0007669"/>
    <property type="project" value="UniProtKB-UniRule"/>
</dbReference>
<comment type="function">
    <text evidence="9">Site-specific tyrosine recombinase, which acts by catalyzing the cutting and rejoining of the recombining DNA molecules. The XerC-XerD complex is essential to convert dimers of the bacterial chromosome into monomers to permit their segregation at cell division. It also contributes to the segregational stability of plasmids.</text>
</comment>
<evidence type="ECO:0000256" key="2">
    <source>
        <dbReference type="ARBA" id="ARBA00022490"/>
    </source>
</evidence>
<feature type="active site" description="O-(3'-phospho-DNA)-tyrosine intermediate" evidence="9">
    <location>
        <position position="298"/>
    </location>
</feature>
<proteinExistence type="inferred from homology"/>
<dbReference type="InterPro" id="IPR013762">
    <property type="entry name" value="Integrase-like_cat_sf"/>
</dbReference>
<feature type="active site" evidence="9">
    <location>
        <position position="263"/>
    </location>
</feature>
<protein>
    <recommendedName>
        <fullName evidence="9">Tyrosine recombinase XerC</fullName>
    </recommendedName>
</protein>
<keyword evidence="7 9" id="KW-0233">DNA recombination</keyword>
<feature type="active site" evidence="9">
    <location>
        <position position="289"/>
    </location>
</feature>
<dbReference type="GO" id="GO:0051301">
    <property type="term" value="P:cell division"/>
    <property type="evidence" value="ECO:0007669"/>
    <property type="project" value="UniProtKB-KW"/>
</dbReference>
<dbReference type="AlphaFoldDB" id="A0A7Y0E1Z0"/>
<dbReference type="InterPro" id="IPR050090">
    <property type="entry name" value="Tyrosine_recombinase_XerCD"/>
</dbReference>
<dbReference type="PROSITE" id="PS51898">
    <property type="entry name" value="TYR_RECOMBINASE"/>
    <property type="match status" value="1"/>
</dbReference>
<keyword evidence="4 9" id="KW-0159">Chromosome partition</keyword>
<evidence type="ECO:0000256" key="6">
    <source>
        <dbReference type="ARBA" id="ARBA00023125"/>
    </source>
</evidence>
<gene>
    <name evidence="9" type="primary">xerC</name>
    <name evidence="12" type="ORF">HH303_14725</name>
</gene>
<evidence type="ECO:0000256" key="7">
    <source>
        <dbReference type="ARBA" id="ARBA00023172"/>
    </source>
</evidence>
<dbReference type="InterPro" id="IPR044068">
    <property type="entry name" value="CB"/>
</dbReference>
<feature type="domain" description="Tyr recombinase" evidence="10">
    <location>
        <begin position="129"/>
        <end position="311"/>
    </location>
</feature>
<dbReference type="PANTHER" id="PTHR30349">
    <property type="entry name" value="PHAGE INTEGRASE-RELATED"/>
    <property type="match status" value="1"/>
</dbReference>
<evidence type="ECO:0000256" key="5">
    <source>
        <dbReference type="ARBA" id="ARBA00022908"/>
    </source>
</evidence>
<sequence length="319" mass="35157">MTDDRFDLSLHPTAGQGDTAQAFRAFLSWLTGERRYSPVTVNAYHRDVSGFLLYMSEHLGQPPSLSDLSSLQLMDFRSWLAKLTNDEVQSVSRARKLSAVRTFFRFLRKRGLAENDRLLLVRTPKVPRGVPKPLTVGDAETLIDAIGDMASEPWVGKRDTALLTLLYGCGLRIAEALSLNEKDVPTGDGMKILGKGNKERYVPVLPVVREALVDYLADSPFSGDPDAPLFRGVRGGRLGGDVARKAIRGLRVALGLPDSATPHALRHSFATHLLAEGGDLRAIQELLGHASLSTTQRYTQVDTARLMAEYRKAHPRMRG</sequence>
<keyword evidence="13" id="KW-1185">Reference proteome</keyword>
<dbReference type="Pfam" id="PF02899">
    <property type="entry name" value="Phage_int_SAM_1"/>
    <property type="match status" value="1"/>
</dbReference>
<dbReference type="GO" id="GO:0009037">
    <property type="term" value="F:tyrosine-based site-specific recombinase activity"/>
    <property type="evidence" value="ECO:0007669"/>
    <property type="project" value="UniProtKB-UniRule"/>
</dbReference>
<keyword evidence="5 9" id="KW-0229">DNA integration</keyword>
<name>A0A7Y0E1Z0_9PROT</name>
<dbReference type="InterPro" id="IPR011010">
    <property type="entry name" value="DNA_brk_join_enz"/>
</dbReference>
<dbReference type="InterPro" id="IPR002104">
    <property type="entry name" value="Integrase_catalytic"/>
</dbReference>
<feature type="active site" evidence="9">
    <location>
        <position position="172"/>
    </location>
</feature>
<evidence type="ECO:0000256" key="4">
    <source>
        <dbReference type="ARBA" id="ARBA00022829"/>
    </source>
</evidence>
<feature type="domain" description="Core-binding (CB)" evidence="11">
    <location>
        <begin position="17"/>
        <end position="108"/>
    </location>
</feature>
<evidence type="ECO:0000259" key="10">
    <source>
        <dbReference type="PROSITE" id="PS51898"/>
    </source>
</evidence>
<keyword evidence="2 9" id="KW-0963">Cytoplasm</keyword>
<dbReference type="InterPro" id="IPR004107">
    <property type="entry name" value="Integrase_SAM-like_N"/>
</dbReference>
<evidence type="ECO:0000256" key="1">
    <source>
        <dbReference type="ARBA" id="ARBA00004496"/>
    </source>
</evidence>
<reference evidence="12 13" key="1">
    <citation type="submission" date="2020-04" db="EMBL/GenBank/DDBJ databases">
        <title>Rhodospirillaceae bacterium KN72 isolated from deep sea.</title>
        <authorList>
            <person name="Zhang D.-C."/>
        </authorList>
    </citation>
    <scope>NUCLEOTIDE SEQUENCE [LARGE SCALE GENOMIC DNA]</scope>
    <source>
        <strain evidence="12 13">KN72</strain>
    </source>
</reference>
<evidence type="ECO:0000313" key="13">
    <source>
        <dbReference type="Proteomes" id="UP000539372"/>
    </source>
</evidence>
<dbReference type="PANTHER" id="PTHR30349:SF90">
    <property type="entry name" value="TYROSINE RECOMBINASE XERD"/>
    <property type="match status" value="1"/>
</dbReference>
<keyword evidence="8 9" id="KW-0131">Cell cycle</keyword>
<evidence type="ECO:0000256" key="9">
    <source>
        <dbReference type="HAMAP-Rule" id="MF_01808"/>
    </source>
</evidence>
<dbReference type="Gene3D" id="1.10.150.130">
    <property type="match status" value="1"/>
</dbReference>
<evidence type="ECO:0000256" key="8">
    <source>
        <dbReference type="ARBA" id="ARBA00023306"/>
    </source>
</evidence>
<dbReference type="SUPFAM" id="SSF56349">
    <property type="entry name" value="DNA breaking-rejoining enzymes"/>
    <property type="match status" value="1"/>
</dbReference>
<dbReference type="HAMAP" id="MF_01808">
    <property type="entry name" value="Recomb_XerC_XerD"/>
    <property type="match status" value="1"/>
</dbReference>
<dbReference type="Gene3D" id="1.10.443.10">
    <property type="entry name" value="Intergrase catalytic core"/>
    <property type="match status" value="1"/>
</dbReference>
<dbReference type="GO" id="GO:0005737">
    <property type="term" value="C:cytoplasm"/>
    <property type="evidence" value="ECO:0007669"/>
    <property type="project" value="UniProtKB-SubCell"/>
</dbReference>
<dbReference type="RefSeq" id="WP_169626131.1">
    <property type="nucleotide sequence ID" value="NZ_JABBNT010000004.1"/>
</dbReference>
<dbReference type="InterPro" id="IPR023009">
    <property type="entry name" value="Tyrosine_recombinase_XerC/XerD"/>
</dbReference>
<dbReference type="PROSITE" id="PS51900">
    <property type="entry name" value="CB"/>
    <property type="match status" value="1"/>
</dbReference>
<evidence type="ECO:0000256" key="3">
    <source>
        <dbReference type="ARBA" id="ARBA00022618"/>
    </source>
</evidence>
<dbReference type="InterPro" id="IPR010998">
    <property type="entry name" value="Integrase_recombinase_N"/>
</dbReference>
<dbReference type="SUPFAM" id="SSF47823">
    <property type="entry name" value="lambda integrase-like, N-terminal domain"/>
    <property type="match status" value="1"/>
</dbReference>
<feature type="active site" evidence="9">
    <location>
        <position position="195"/>
    </location>
</feature>
<dbReference type="Pfam" id="PF00589">
    <property type="entry name" value="Phage_integrase"/>
    <property type="match status" value="1"/>
</dbReference>
<feature type="active site" evidence="9">
    <location>
        <position position="266"/>
    </location>
</feature>
<keyword evidence="6 9" id="KW-0238">DNA-binding</keyword>
<dbReference type="EMBL" id="JABBNT010000004">
    <property type="protein sequence ID" value="NMM45748.1"/>
    <property type="molecule type" value="Genomic_DNA"/>
</dbReference>
<comment type="subcellular location">
    <subcellularLocation>
        <location evidence="1 9">Cytoplasm</location>
    </subcellularLocation>
</comment>
<comment type="subunit">
    <text evidence="9">Forms a cyclic heterotetrameric complex composed of two molecules of XerC and two molecules of XerD.</text>
</comment>
<keyword evidence="3 9" id="KW-0132">Cell division</keyword>
<dbReference type="GO" id="GO:0007059">
    <property type="term" value="P:chromosome segregation"/>
    <property type="evidence" value="ECO:0007669"/>
    <property type="project" value="UniProtKB-UniRule"/>
</dbReference>
<evidence type="ECO:0000313" key="12">
    <source>
        <dbReference type="EMBL" id="NMM45748.1"/>
    </source>
</evidence>
<organism evidence="12 13">
    <name type="scientific">Pacificispira spongiicola</name>
    <dbReference type="NCBI Taxonomy" id="2729598"/>
    <lineage>
        <taxon>Bacteria</taxon>
        <taxon>Pseudomonadati</taxon>
        <taxon>Pseudomonadota</taxon>
        <taxon>Alphaproteobacteria</taxon>
        <taxon>Rhodospirillales</taxon>
        <taxon>Rhodospirillaceae</taxon>
        <taxon>Pacificispira</taxon>
    </lineage>
</organism>